<dbReference type="RefSeq" id="WP_346757451.1">
    <property type="nucleotide sequence ID" value="NZ_JAUJEB010000001.1"/>
</dbReference>
<dbReference type="InterPro" id="IPR008969">
    <property type="entry name" value="CarboxyPept-like_regulatory"/>
</dbReference>
<sequence length="253" mass="29267">MFKNVIRIILICLWTITSHQLLAQQSYEEFMLSGKVVDKENPEALPGVHILNANKRQGTVSDIDGNFYIKASENDTLIFSYVGYNQHFLILGDSIKDELKNPLIIHLSKSLVELETVKVFAYKNERDFKNAILELELPEETPVKTQIPGYYYGPQKPVKPGVGSPISFLANKFGKKAKRERQFNEAKKRDEYKRYLHSKYNKEIVSNITGLKDEELDDFMQHCTLSDKFIDDANEYEIIVAINKCYKDFTNRN</sequence>
<protein>
    <submittedName>
        <fullName evidence="1">Carboxypeptidase-like regulatory domain-containing protein</fullName>
    </submittedName>
</protein>
<dbReference type="Proteomes" id="UP001172083">
    <property type="component" value="Unassembled WGS sequence"/>
</dbReference>
<dbReference type="Pfam" id="PF13715">
    <property type="entry name" value="CarbopepD_reg_2"/>
    <property type="match status" value="1"/>
</dbReference>
<gene>
    <name evidence="1" type="ORF">QQ020_08695</name>
</gene>
<evidence type="ECO:0000313" key="2">
    <source>
        <dbReference type="Proteomes" id="UP001172083"/>
    </source>
</evidence>
<reference evidence="1" key="1">
    <citation type="submission" date="2023-06" db="EMBL/GenBank/DDBJ databases">
        <title>Genomic of Agaribacillus aureum.</title>
        <authorList>
            <person name="Wang G."/>
        </authorList>
    </citation>
    <scope>NUCLEOTIDE SEQUENCE</scope>
    <source>
        <strain evidence="1">BMA12</strain>
    </source>
</reference>
<organism evidence="1 2">
    <name type="scientific">Agaribacillus aureus</name>
    <dbReference type="NCBI Taxonomy" id="3051825"/>
    <lineage>
        <taxon>Bacteria</taxon>
        <taxon>Pseudomonadati</taxon>
        <taxon>Bacteroidota</taxon>
        <taxon>Cytophagia</taxon>
        <taxon>Cytophagales</taxon>
        <taxon>Splendidivirgaceae</taxon>
        <taxon>Agaribacillus</taxon>
    </lineage>
</organism>
<dbReference type="EMBL" id="JAUJEB010000001">
    <property type="protein sequence ID" value="MDN5212127.1"/>
    <property type="molecule type" value="Genomic_DNA"/>
</dbReference>
<evidence type="ECO:0000313" key="1">
    <source>
        <dbReference type="EMBL" id="MDN5212127.1"/>
    </source>
</evidence>
<proteinExistence type="predicted"/>
<accession>A0ABT8L2Z1</accession>
<name>A0ABT8L2Z1_9BACT</name>
<comment type="caution">
    <text evidence="1">The sequence shown here is derived from an EMBL/GenBank/DDBJ whole genome shotgun (WGS) entry which is preliminary data.</text>
</comment>
<dbReference type="SUPFAM" id="SSF49464">
    <property type="entry name" value="Carboxypeptidase regulatory domain-like"/>
    <property type="match status" value="1"/>
</dbReference>
<keyword evidence="2" id="KW-1185">Reference proteome</keyword>